<evidence type="ECO:0000313" key="1">
    <source>
        <dbReference type="EMBL" id="GJT28362.1"/>
    </source>
</evidence>
<protein>
    <submittedName>
        <fullName evidence="1">Uncharacterized protein</fullName>
    </submittedName>
</protein>
<comment type="caution">
    <text evidence="1">The sequence shown here is derived from an EMBL/GenBank/DDBJ whole genome shotgun (WGS) entry which is preliminary data.</text>
</comment>
<sequence length="231" mass="27445">MDPNNPVDYDTYDHYDVYFQSDYDRYTRDYEAYEHFVALCEQEAGGSSSDPKRRRTYIPRERETAEQRLLEDYFGNDEFEPKYPEEKFRRRYRMSSTLFNKIVNNILSYDVEPIPEYFTYFKPRYDATGRLSIGPILKCTSAIRQLAYDTAPDAFDEYLQIAERTSRECLDNFTKCIHVLYVEKFLRKPTAADIEKTYQLHEQKHGLPGILGSIDLLIFLRDFLCKKIVNS</sequence>
<reference evidence="1" key="2">
    <citation type="submission" date="2022-01" db="EMBL/GenBank/DDBJ databases">
        <authorList>
            <person name="Yamashiro T."/>
            <person name="Shiraishi A."/>
            <person name="Satake H."/>
            <person name="Nakayama K."/>
        </authorList>
    </citation>
    <scope>NUCLEOTIDE SEQUENCE</scope>
</reference>
<organism evidence="1 2">
    <name type="scientific">Tanacetum coccineum</name>
    <dbReference type="NCBI Taxonomy" id="301880"/>
    <lineage>
        <taxon>Eukaryota</taxon>
        <taxon>Viridiplantae</taxon>
        <taxon>Streptophyta</taxon>
        <taxon>Embryophyta</taxon>
        <taxon>Tracheophyta</taxon>
        <taxon>Spermatophyta</taxon>
        <taxon>Magnoliopsida</taxon>
        <taxon>eudicotyledons</taxon>
        <taxon>Gunneridae</taxon>
        <taxon>Pentapetalae</taxon>
        <taxon>asterids</taxon>
        <taxon>campanulids</taxon>
        <taxon>Asterales</taxon>
        <taxon>Asteraceae</taxon>
        <taxon>Asteroideae</taxon>
        <taxon>Anthemideae</taxon>
        <taxon>Anthemidinae</taxon>
        <taxon>Tanacetum</taxon>
    </lineage>
</organism>
<dbReference type="PANTHER" id="PTHR47150">
    <property type="entry name" value="OS12G0169200 PROTEIN"/>
    <property type="match status" value="1"/>
</dbReference>
<dbReference type="PANTHER" id="PTHR47150:SF5">
    <property type="entry name" value="OS07G0546750 PROTEIN"/>
    <property type="match status" value="1"/>
</dbReference>
<accession>A0ABQ5CPM7</accession>
<keyword evidence="2" id="KW-1185">Reference proteome</keyword>
<name>A0ABQ5CPM7_9ASTR</name>
<proteinExistence type="predicted"/>
<evidence type="ECO:0000313" key="2">
    <source>
        <dbReference type="Proteomes" id="UP001151760"/>
    </source>
</evidence>
<reference evidence="1" key="1">
    <citation type="journal article" date="2022" name="Int. J. Mol. Sci.">
        <title>Draft Genome of Tanacetum Coccineum: Genomic Comparison of Closely Related Tanacetum-Family Plants.</title>
        <authorList>
            <person name="Yamashiro T."/>
            <person name="Shiraishi A."/>
            <person name="Nakayama K."/>
            <person name="Satake H."/>
        </authorList>
    </citation>
    <scope>NUCLEOTIDE SEQUENCE</scope>
</reference>
<dbReference type="EMBL" id="BQNB010014454">
    <property type="protein sequence ID" value="GJT28362.1"/>
    <property type="molecule type" value="Genomic_DNA"/>
</dbReference>
<gene>
    <name evidence="1" type="ORF">Tco_0908637</name>
</gene>
<dbReference type="Proteomes" id="UP001151760">
    <property type="component" value="Unassembled WGS sequence"/>
</dbReference>